<dbReference type="InterPro" id="IPR005183">
    <property type="entry name" value="DUF305_CopM-like"/>
</dbReference>
<keyword evidence="1" id="KW-0812">Transmembrane</keyword>
<dbReference type="Proteomes" id="UP000610456">
    <property type="component" value="Unassembled WGS sequence"/>
</dbReference>
<keyword evidence="1" id="KW-0472">Membrane</keyword>
<organism evidence="3 4">
    <name type="scientific">Salinimicrobium marinum</name>
    <dbReference type="NCBI Taxonomy" id="680283"/>
    <lineage>
        <taxon>Bacteria</taxon>
        <taxon>Pseudomonadati</taxon>
        <taxon>Bacteroidota</taxon>
        <taxon>Flavobacteriia</taxon>
        <taxon>Flavobacteriales</taxon>
        <taxon>Flavobacteriaceae</taxon>
        <taxon>Salinimicrobium</taxon>
    </lineage>
</organism>
<dbReference type="InterPro" id="IPR012347">
    <property type="entry name" value="Ferritin-like"/>
</dbReference>
<keyword evidence="1" id="KW-1133">Transmembrane helix</keyword>
<comment type="caution">
    <text evidence="3">The sequence shown here is derived from an EMBL/GenBank/DDBJ whole genome shotgun (WGS) entry which is preliminary data.</text>
</comment>
<evidence type="ECO:0000256" key="1">
    <source>
        <dbReference type="SAM" id="Phobius"/>
    </source>
</evidence>
<feature type="transmembrane region" description="Helical" evidence="1">
    <location>
        <begin position="7"/>
        <end position="24"/>
    </location>
</feature>
<name>A0A918VZW5_9FLAO</name>
<dbReference type="AlphaFoldDB" id="A0A918VZW5"/>
<evidence type="ECO:0000313" key="4">
    <source>
        <dbReference type="Proteomes" id="UP000610456"/>
    </source>
</evidence>
<reference evidence="3" key="1">
    <citation type="journal article" date="2014" name="Int. J. Syst. Evol. Microbiol.">
        <title>Complete genome sequence of Corynebacterium casei LMG S-19264T (=DSM 44701T), isolated from a smear-ripened cheese.</title>
        <authorList>
            <consortium name="US DOE Joint Genome Institute (JGI-PGF)"/>
            <person name="Walter F."/>
            <person name="Albersmeier A."/>
            <person name="Kalinowski J."/>
            <person name="Ruckert C."/>
        </authorList>
    </citation>
    <scope>NUCLEOTIDE SEQUENCE</scope>
    <source>
        <strain evidence="3">KCTC 12719</strain>
    </source>
</reference>
<gene>
    <name evidence="3" type="ORF">GCM10007103_24710</name>
</gene>
<sequence>MLGASFIVMYVVMYLNVASFDHAYLNLNRFYMTVLMVAPMALIMFGFMSKMYKNTAKNAAIVIVSVLAFIGAFVLERNQTMIEDKGFMHSMIPHHSSAILVSEEADLSDPEVQKLAEEIIKSQKEEIAQMKKILERM</sequence>
<feature type="transmembrane region" description="Helical" evidence="1">
    <location>
        <begin position="30"/>
        <end position="47"/>
    </location>
</feature>
<proteinExistence type="predicted"/>
<feature type="domain" description="DUF305" evidence="2">
    <location>
        <begin position="84"/>
        <end position="134"/>
    </location>
</feature>
<accession>A0A918VZW5</accession>
<evidence type="ECO:0000259" key="2">
    <source>
        <dbReference type="Pfam" id="PF03713"/>
    </source>
</evidence>
<dbReference type="EMBL" id="BMXB01000011">
    <property type="protein sequence ID" value="GHA42629.1"/>
    <property type="molecule type" value="Genomic_DNA"/>
</dbReference>
<feature type="transmembrane region" description="Helical" evidence="1">
    <location>
        <begin position="59"/>
        <end position="75"/>
    </location>
</feature>
<protein>
    <recommendedName>
        <fullName evidence="2">DUF305 domain-containing protein</fullName>
    </recommendedName>
</protein>
<dbReference type="Pfam" id="PF03713">
    <property type="entry name" value="DUF305"/>
    <property type="match status" value="1"/>
</dbReference>
<dbReference type="Gene3D" id="1.20.1260.10">
    <property type="match status" value="1"/>
</dbReference>
<keyword evidence="4" id="KW-1185">Reference proteome</keyword>
<evidence type="ECO:0000313" key="3">
    <source>
        <dbReference type="EMBL" id="GHA42629.1"/>
    </source>
</evidence>
<dbReference type="PANTHER" id="PTHR36933:SF1">
    <property type="entry name" value="SLL0788 PROTEIN"/>
    <property type="match status" value="1"/>
</dbReference>
<dbReference type="PANTHER" id="PTHR36933">
    <property type="entry name" value="SLL0788 PROTEIN"/>
    <property type="match status" value="1"/>
</dbReference>
<reference evidence="3" key="2">
    <citation type="submission" date="2020-09" db="EMBL/GenBank/DDBJ databases">
        <authorList>
            <person name="Sun Q."/>
            <person name="Kim S."/>
        </authorList>
    </citation>
    <scope>NUCLEOTIDE SEQUENCE</scope>
    <source>
        <strain evidence="3">KCTC 12719</strain>
    </source>
</reference>